<comment type="caution">
    <text evidence="2">The sequence shown here is derived from an EMBL/GenBank/DDBJ whole genome shotgun (WGS) entry which is preliminary data.</text>
</comment>
<proteinExistence type="predicted"/>
<accession>A0A813WZK5</accession>
<evidence type="ECO:0000313" key="2">
    <source>
        <dbReference type="EMBL" id="CAF0857758.1"/>
    </source>
</evidence>
<evidence type="ECO:0000256" key="1">
    <source>
        <dbReference type="SAM" id="MobiDB-lite"/>
    </source>
</evidence>
<evidence type="ECO:0000313" key="3">
    <source>
        <dbReference type="Proteomes" id="UP000663828"/>
    </source>
</evidence>
<reference evidence="2" key="1">
    <citation type="submission" date="2021-02" db="EMBL/GenBank/DDBJ databases">
        <authorList>
            <person name="Nowell W R."/>
        </authorList>
    </citation>
    <scope>NUCLEOTIDE SEQUENCE</scope>
</reference>
<protein>
    <submittedName>
        <fullName evidence="2">Uncharacterized protein</fullName>
    </submittedName>
</protein>
<name>A0A813WZK5_ADIRI</name>
<sequence length="885" mass="101866">MHAHVMEELINSQLTTNTFLTSDIYEQISSCLQLQNNSNKEDIITDLLDNGLQALKKYAAELPLDYLSNQELFILLQNNVVQTWETILPRQSALRAFYDSMKVYRPDLFNEIVGQIVDNGNKHKDPVSQILFLVLQLSFPYIANITNIVDILWNSITTNGINGLQDCEKYIAPIDLEAHLHCEQDETPLILALKEYFKSKVAEMFEKNRILNKDSLYDAAADAFTKIGWISGMEAVRLQVPPFLYEQVLQSISPSISVRSLSSNPPKPDESPPDVPSTVQPAQSLSTTQIISQQIADYLHLHDGSGKDQVLSAILKGGRQVFCGYGVWGKSEVLDTEKNWTKGEQSESRLLLLLKEYYFIQLQMLLEQSAPKLFRLIKEQKDSQNCDHFSVVQTRFAEYGTNYTGSSFVLSFVLQLLFEGITDEDVINGTIFARLFKSVTENGIHGAEEKEFKDYVACADLKSQIADEQSMLYLTLRMYFYAEIQHLFSQRYISNRNQRYELLADSVTKNGWLKGIEAISDIIPPAQYNILHQDISQRLRSLSITESPAIIVEPVNEPAADHSNVQLPQTTVVQRPQLLVDCELNEMFNDMQRTLEQLAFDTNKNSSSRGVWSSDEFDYQFAIQWSTQMEKSDSTKLLNDSIEYVHAEYYNQNEYEREKLPVEAISNFVEIDRNTLVQEWNITMRSDIVELGDKCVTQTQENLQTNSLISVENFEYMDRNRLAKSLSSERGPLSSTPEILLTTNHRNSIATTIRTELNEDIFCWSNILQMSRFCDRIVQHVDEIINNRHSACKISHEMVRNISADIKSIETIVNNELAFFRLQLSKELLVYIHTKTCRLLTVLYYQQRQQDLFQQYVDLDRNQQAFRRYFHELLTDVRKPSSENT</sequence>
<feature type="region of interest" description="Disordered" evidence="1">
    <location>
        <begin position="259"/>
        <end position="280"/>
    </location>
</feature>
<organism evidence="2 3">
    <name type="scientific">Adineta ricciae</name>
    <name type="common">Rotifer</name>
    <dbReference type="NCBI Taxonomy" id="249248"/>
    <lineage>
        <taxon>Eukaryota</taxon>
        <taxon>Metazoa</taxon>
        <taxon>Spiralia</taxon>
        <taxon>Gnathifera</taxon>
        <taxon>Rotifera</taxon>
        <taxon>Eurotatoria</taxon>
        <taxon>Bdelloidea</taxon>
        <taxon>Adinetida</taxon>
        <taxon>Adinetidae</taxon>
        <taxon>Adineta</taxon>
    </lineage>
</organism>
<dbReference type="AlphaFoldDB" id="A0A813WZK5"/>
<dbReference type="Proteomes" id="UP000663828">
    <property type="component" value="Unassembled WGS sequence"/>
</dbReference>
<gene>
    <name evidence="2" type="ORF">XAT740_LOCUS5820</name>
</gene>
<dbReference type="EMBL" id="CAJNOR010000257">
    <property type="protein sequence ID" value="CAF0857758.1"/>
    <property type="molecule type" value="Genomic_DNA"/>
</dbReference>
<keyword evidence="3" id="KW-1185">Reference proteome</keyword>